<comment type="cofactor">
    <cofactor evidence="1 11">
        <name>Ca(2+)</name>
        <dbReference type="ChEBI" id="CHEBI:29108"/>
    </cofactor>
</comment>
<evidence type="ECO:0000256" key="12">
    <source>
        <dbReference type="PIRSR" id="PIRSR601382-3"/>
    </source>
</evidence>
<evidence type="ECO:0000256" key="7">
    <source>
        <dbReference type="ARBA" id="ARBA00023157"/>
    </source>
</evidence>
<keyword evidence="7 12" id="KW-1015">Disulfide bond</keyword>
<protein>
    <recommendedName>
        <fullName evidence="13">alpha-1,2-Mannosidase</fullName>
        <ecNumber evidence="13">3.2.1.-</ecNumber>
    </recommendedName>
</protein>
<dbReference type="PANTHER" id="PTHR11742:SF55">
    <property type="entry name" value="ENDOPLASMIC RETICULUM MANNOSYL-OLIGOSACCHARIDE 1,2-ALPHA-MANNOSIDASE"/>
    <property type="match status" value="1"/>
</dbReference>
<organism evidence="14 15">
    <name type="scientific">Anthostomella pinea</name>
    <dbReference type="NCBI Taxonomy" id="933095"/>
    <lineage>
        <taxon>Eukaryota</taxon>
        <taxon>Fungi</taxon>
        <taxon>Dikarya</taxon>
        <taxon>Ascomycota</taxon>
        <taxon>Pezizomycotina</taxon>
        <taxon>Sordariomycetes</taxon>
        <taxon>Xylariomycetidae</taxon>
        <taxon>Xylariales</taxon>
        <taxon>Xylariaceae</taxon>
        <taxon>Anthostomella</taxon>
    </lineage>
</organism>
<evidence type="ECO:0000313" key="14">
    <source>
        <dbReference type="EMBL" id="CAJ2505712.1"/>
    </source>
</evidence>
<dbReference type="Pfam" id="PF01532">
    <property type="entry name" value="Glyco_hydro_47"/>
    <property type="match status" value="1"/>
</dbReference>
<evidence type="ECO:0000256" key="8">
    <source>
        <dbReference type="ARBA" id="ARBA00047669"/>
    </source>
</evidence>
<dbReference type="PANTHER" id="PTHR11742">
    <property type="entry name" value="MANNOSYL-OLIGOSACCHARIDE ALPHA-1,2-MANNOSIDASE-RELATED"/>
    <property type="match status" value="1"/>
</dbReference>
<dbReference type="GO" id="GO:0005509">
    <property type="term" value="F:calcium ion binding"/>
    <property type="evidence" value="ECO:0007669"/>
    <property type="project" value="InterPro"/>
</dbReference>
<sequence length="716" mass="81198">MEPPPYDDPDRDDSNEVLEPVILLLAGQSIHSESADSAPLYEVSRGVSSLSHTDQTVTFSRLEHNVRTDSSGTPIVKRRDRHLFDLKHPPATISTDRYDFFVESVSKRTLGNIGLKKSSIPTKRAFKVLRMCRSEKDDHVLFEIKQKKDQYEWIDFNERAIAFEDKADNQYRLVVTASLHRETMDALVAAWCLRLWHDSALDKEKSMGWTDFKRVFGVSRNEFAGKSAFYPNGKKYHPISQSGSQMSPNGLGWVIVDALDTVMNLTTRLDEPRIWLHRSLNYYQDQDVNTFEATIRMLGGLLSAHYLTTKLPHIASRRDAVYLTKAVELAEHLLPAYESRSGIPYASVHLGKKKGLPSHADGGASSMAEAATLQLEMKYLSYLTGNATYWRKAEKVMKVLDDNAAKVGLLPIFVHPQTGNFTTSEIRLGSRGDSYYEYLIKQYVQTGGQEPIYLEMWEESLAGIEKHLITTTKESGLKFVAELPQGIGGPLSPKMDHLVCFLPGSIALGATGGHTLAEARRKPDWNADKEQQVKLARDLMKTCWGMYAVTETGLAPEIAWFHAHDRDLQPAPGDRPGTPTIDSLSSWKSDFIVKPADAHNLQRPETVESLFMMWRITEDPLYREWGWQIFQAFEQHTKVGDGRGYTSLNDFNAVPPLTRDNMESFWLAETLKYLYLLFSPSEFVPLHEVVFNTEAHVFPVFRQDKWKAGWSRNRGV</sequence>
<reference evidence="14" key="1">
    <citation type="submission" date="2023-10" db="EMBL/GenBank/DDBJ databases">
        <authorList>
            <person name="Hackl T."/>
        </authorList>
    </citation>
    <scope>NUCLEOTIDE SEQUENCE</scope>
</reference>
<evidence type="ECO:0000313" key="15">
    <source>
        <dbReference type="Proteomes" id="UP001295740"/>
    </source>
</evidence>
<feature type="binding site" evidence="11">
    <location>
        <position position="693"/>
    </location>
    <ligand>
        <name>Ca(2+)</name>
        <dbReference type="ChEBI" id="CHEBI:29108"/>
    </ligand>
</feature>
<dbReference type="EMBL" id="CAUWAG010000007">
    <property type="protein sequence ID" value="CAJ2505712.1"/>
    <property type="molecule type" value="Genomic_DNA"/>
</dbReference>
<gene>
    <name evidence="14" type="ORF">KHLLAP_LOCUS6180</name>
</gene>
<evidence type="ECO:0000256" key="5">
    <source>
        <dbReference type="ARBA" id="ARBA00022801"/>
    </source>
</evidence>
<evidence type="ECO:0000256" key="13">
    <source>
        <dbReference type="RuleBase" id="RU361193"/>
    </source>
</evidence>
<dbReference type="GO" id="GO:0005975">
    <property type="term" value="P:carbohydrate metabolic process"/>
    <property type="evidence" value="ECO:0007669"/>
    <property type="project" value="InterPro"/>
</dbReference>
<dbReference type="InterPro" id="IPR050749">
    <property type="entry name" value="Glycosyl_Hydrolase_47"/>
</dbReference>
<comment type="caution">
    <text evidence="14">The sequence shown here is derived from an EMBL/GenBank/DDBJ whole genome shotgun (WGS) entry which is preliminary data.</text>
</comment>
<keyword evidence="6 11" id="KW-0106">Calcium</keyword>
<accession>A0AAI8VIW2</accession>
<comment type="catalytic activity">
    <reaction evidence="8">
        <text>N(4)-(alpha-D-Man-(1-&gt;2)-alpha-D-Man-(1-&gt;2)-alpha-D-Man-(1-&gt;3)-[alpha-D-Man-(1-&gt;3)-[alpha-D-Man-(1-&gt;2)-alpha-D-Man-(1-&gt;6)]-alpha-D-Man-(1-&gt;6)]-beta-D-Man-(1-&gt;4)-beta-D-GlcNAc-(1-&gt;4)-beta-D-GlcNAc)-L-asparaginyl-[protein] (N-glucan mannose isomer 8A1,2,3B1,3) + 3 H2O = N(4)-(alpha-D-Man-(1-&gt;3)-[alpha-D-Man-(1-&gt;3)-[alpha-D-Man-(1-&gt;6)]-alpha-D-Man-(1-&gt;6)]-beta-D-Man-(1-&gt;4)-beta-D-GlcNAc-(1-&gt;4)-beta-D-GlcNAc)-L-asparaginyl-[protein] (N-glucan mannose isomer 5A1,2) + 3 beta-D-mannose</text>
        <dbReference type="Rhea" id="RHEA:56028"/>
        <dbReference type="Rhea" id="RHEA-COMP:14358"/>
        <dbReference type="Rhea" id="RHEA-COMP:14367"/>
        <dbReference type="ChEBI" id="CHEBI:15377"/>
        <dbReference type="ChEBI" id="CHEBI:28563"/>
        <dbReference type="ChEBI" id="CHEBI:59087"/>
        <dbReference type="ChEBI" id="CHEBI:60628"/>
        <dbReference type="EC" id="3.2.1.113"/>
    </reaction>
</comment>
<dbReference type="InterPro" id="IPR036026">
    <property type="entry name" value="Seven-hairpin_glycosidases"/>
</dbReference>
<name>A0AAI8VIW2_9PEZI</name>
<evidence type="ECO:0000256" key="11">
    <source>
        <dbReference type="PIRSR" id="PIRSR601382-2"/>
    </source>
</evidence>
<evidence type="ECO:0000256" key="6">
    <source>
        <dbReference type="ARBA" id="ARBA00022837"/>
    </source>
</evidence>
<feature type="active site" evidence="10">
    <location>
        <position position="433"/>
    </location>
</feature>
<feature type="active site" description="Proton donor" evidence="10">
    <location>
        <position position="557"/>
    </location>
</feature>
<dbReference type="GO" id="GO:0005783">
    <property type="term" value="C:endoplasmic reticulum"/>
    <property type="evidence" value="ECO:0007669"/>
    <property type="project" value="TreeGrafter"/>
</dbReference>
<dbReference type="InterPro" id="IPR012341">
    <property type="entry name" value="6hp_glycosidase-like_sf"/>
</dbReference>
<evidence type="ECO:0000256" key="10">
    <source>
        <dbReference type="PIRSR" id="PIRSR601382-1"/>
    </source>
</evidence>
<evidence type="ECO:0000256" key="1">
    <source>
        <dbReference type="ARBA" id="ARBA00001913"/>
    </source>
</evidence>
<evidence type="ECO:0000256" key="2">
    <source>
        <dbReference type="ARBA" id="ARBA00004922"/>
    </source>
</evidence>
<evidence type="ECO:0000256" key="9">
    <source>
        <dbReference type="ARBA" id="ARBA00048605"/>
    </source>
</evidence>
<keyword evidence="4 11" id="KW-0479">Metal-binding</keyword>
<keyword evidence="15" id="KW-1185">Reference proteome</keyword>
<comment type="similarity">
    <text evidence="3 13">Belongs to the glycosyl hydrolase 47 family.</text>
</comment>
<dbReference type="AlphaFoldDB" id="A0AAI8VIW2"/>
<dbReference type="SUPFAM" id="SSF48225">
    <property type="entry name" value="Seven-hairpin glycosidases"/>
    <property type="match status" value="1"/>
</dbReference>
<proteinExistence type="inferred from homology"/>
<evidence type="ECO:0000256" key="4">
    <source>
        <dbReference type="ARBA" id="ARBA00022723"/>
    </source>
</evidence>
<feature type="active site" description="Proton donor" evidence="10">
    <location>
        <position position="292"/>
    </location>
</feature>
<dbReference type="GO" id="GO:0004571">
    <property type="term" value="F:mannosyl-oligosaccharide 1,2-alpha-mannosidase activity"/>
    <property type="evidence" value="ECO:0007669"/>
    <property type="project" value="UniProtKB-EC"/>
</dbReference>
<comment type="catalytic activity">
    <reaction evidence="9">
        <text>N(4)-(alpha-D-Man-(1-&gt;2)-alpha-D-Man-(1-&gt;2)-alpha-D-Man-(1-&gt;3)-[alpha-D-Man-(1-&gt;2)-alpha-D-Man-(1-&gt;3)-[alpha-D-Man-(1-&gt;2)-alpha-D-Man-(1-&gt;6)]-alpha-D-Man-(1-&gt;6)]-beta-D-Man-(1-&gt;4)-beta-D-GlcNAc-(1-&gt;4)-beta-D-GlcNAc)-L-asparaginyl-[protein] (N-glucan mannose isomer 9A1,2,3B1,2,3) + 4 H2O = N(4)-(alpha-D-Man-(1-&gt;3)-[alpha-D-Man-(1-&gt;3)-[alpha-D-Man-(1-&gt;6)]-alpha-D-Man-(1-&gt;6)]-beta-D-Man-(1-&gt;4)-beta-D-GlcNAc-(1-&gt;4)-beta-D-GlcNAc)-L-asparaginyl-[protein] (N-glucan mannose isomer 5A1,2) + 4 beta-D-mannose</text>
        <dbReference type="Rhea" id="RHEA:56008"/>
        <dbReference type="Rhea" id="RHEA-COMP:14356"/>
        <dbReference type="Rhea" id="RHEA-COMP:14367"/>
        <dbReference type="ChEBI" id="CHEBI:15377"/>
        <dbReference type="ChEBI" id="CHEBI:28563"/>
        <dbReference type="ChEBI" id="CHEBI:59087"/>
        <dbReference type="ChEBI" id="CHEBI:139493"/>
        <dbReference type="EC" id="3.2.1.113"/>
    </reaction>
</comment>
<dbReference type="Gene3D" id="1.50.10.10">
    <property type="match status" value="1"/>
</dbReference>
<keyword evidence="13" id="KW-0326">Glycosidase</keyword>
<dbReference type="EC" id="3.2.1.-" evidence="13"/>
<feature type="active site" evidence="10">
    <location>
        <position position="605"/>
    </location>
</feature>
<feature type="disulfide bond" evidence="12">
    <location>
        <begin position="500"/>
        <end position="543"/>
    </location>
</feature>
<evidence type="ECO:0000256" key="3">
    <source>
        <dbReference type="ARBA" id="ARBA00007658"/>
    </source>
</evidence>
<dbReference type="Proteomes" id="UP001295740">
    <property type="component" value="Unassembled WGS sequence"/>
</dbReference>
<dbReference type="GO" id="GO:0036503">
    <property type="term" value="P:ERAD pathway"/>
    <property type="evidence" value="ECO:0007669"/>
    <property type="project" value="UniProtKB-ARBA"/>
</dbReference>
<comment type="pathway">
    <text evidence="2">Protein modification; protein glycosylation.</text>
</comment>
<dbReference type="PRINTS" id="PR00747">
    <property type="entry name" value="GLYHDRLASE47"/>
</dbReference>
<dbReference type="InterPro" id="IPR001382">
    <property type="entry name" value="Glyco_hydro_47"/>
</dbReference>
<keyword evidence="5 13" id="KW-0378">Hydrolase</keyword>
<dbReference type="GO" id="GO:0016020">
    <property type="term" value="C:membrane"/>
    <property type="evidence" value="ECO:0007669"/>
    <property type="project" value="InterPro"/>
</dbReference>